<dbReference type="WBParaSite" id="DME_0000352501-mRNA-1">
    <property type="protein sequence ID" value="DME_0000352501-mRNA-1"/>
    <property type="gene ID" value="DME_0000352501"/>
</dbReference>
<evidence type="ECO:0000313" key="4">
    <source>
        <dbReference type="WBParaSite" id="DME_0000352501-mRNA-1"/>
    </source>
</evidence>
<dbReference type="Proteomes" id="UP000038040">
    <property type="component" value="Unplaced"/>
</dbReference>
<dbReference type="STRING" id="318479.A0A0N4U8Y5"/>
<reference evidence="1 3" key="2">
    <citation type="submission" date="2018-11" db="EMBL/GenBank/DDBJ databases">
        <authorList>
            <consortium name="Pathogen Informatics"/>
        </authorList>
    </citation>
    <scope>NUCLEOTIDE SEQUENCE [LARGE SCALE GENOMIC DNA]</scope>
</reference>
<evidence type="ECO:0000313" key="1">
    <source>
        <dbReference type="EMBL" id="VDN57557.1"/>
    </source>
</evidence>
<keyword evidence="3" id="KW-1185">Reference proteome</keyword>
<organism evidence="2 4">
    <name type="scientific">Dracunculus medinensis</name>
    <name type="common">Guinea worm</name>
    <dbReference type="NCBI Taxonomy" id="318479"/>
    <lineage>
        <taxon>Eukaryota</taxon>
        <taxon>Metazoa</taxon>
        <taxon>Ecdysozoa</taxon>
        <taxon>Nematoda</taxon>
        <taxon>Chromadorea</taxon>
        <taxon>Rhabditida</taxon>
        <taxon>Spirurina</taxon>
        <taxon>Dracunculoidea</taxon>
        <taxon>Dracunculidae</taxon>
        <taxon>Dracunculus</taxon>
    </lineage>
</organism>
<dbReference type="EMBL" id="UYYG01001161">
    <property type="protein sequence ID" value="VDN57557.1"/>
    <property type="molecule type" value="Genomic_DNA"/>
</dbReference>
<evidence type="ECO:0000313" key="2">
    <source>
        <dbReference type="Proteomes" id="UP000038040"/>
    </source>
</evidence>
<dbReference type="AlphaFoldDB" id="A0A0N4U8Y5"/>
<gene>
    <name evidence="1" type="ORF">DME_LOCUS7530</name>
</gene>
<reference evidence="4" key="1">
    <citation type="submission" date="2017-02" db="UniProtKB">
        <authorList>
            <consortium name="WormBaseParasite"/>
        </authorList>
    </citation>
    <scope>IDENTIFICATION</scope>
</reference>
<sequence>MDLLIRPESKGIHYEGYDNEFIQCVFEDADISGRNERYEFRCRPDLECCGRLCSFYLAIFHSLLPFFKKFTRKFLKLLNGIKNK</sequence>
<accession>A0A0N4U8Y5</accession>
<evidence type="ECO:0000313" key="3">
    <source>
        <dbReference type="Proteomes" id="UP000274756"/>
    </source>
</evidence>
<dbReference type="OrthoDB" id="5852096at2759"/>
<dbReference type="Proteomes" id="UP000274756">
    <property type="component" value="Unassembled WGS sequence"/>
</dbReference>
<proteinExistence type="predicted"/>
<protein>
    <submittedName>
        <fullName evidence="4">CX domain-containing protein</fullName>
    </submittedName>
</protein>
<name>A0A0N4U8Y5_DRAME</name>